<sequence>MLHRYFEPCTFKTWLAKPPEILRALELAQTAKQRAAILERHASRPPLEFPHDVRVRGHFMAHPSWIAGGISALAIQGFPYFHEGQPAQMITPSSRKSAQHPRQARRSTVKVSFEPIIRHDRLLPNLPLAPLPIAASQFLTSICQQKHTWYSAQLPRIKPSHLRIVQGADALCTFTNLTPAELIAQVNDVLPVSREVQQVVLKHGALGADSPPETWLRLLLKPVLPDLEVQVRIADADGPIATADLGSWETRLMIFYDGAYHSSSDQREWDTEVNTRLTALGLTPLRLSARSMRDPERVLDRVRAIIRHKSRG</sequence>
<evidence type="ECO:0000313" key="2">
    <source>
        <dbReference type="Proteomes" id="UP000324726"/>
    </source>
</evidence>
<evidence type="ECO:0008006" key="3">
    <source>
        <dbReference type="Google" id="ProtNLM"/>
    </source>
</evidence>
<gene>
    <name evidence="1" type="ORF">FYJ87_01015</name>
</gene>
<dbReference type="AlphaFoldDB" id="A0A5D4FWW2"/>
<dbReference type="Proteomes" id="UP000324726">
    <property type="component" value="Unassembled WGS sequence"/>
</dbReference>
<dbReference type="Gene3D" id="3.40.960.10">
    <property type="entry name" value="VSR Endonuclease"/>
    <property type="match status" value="1"/>
</dbReference>
<protein>
    <recommendedName>
        <fullName evidence="3">DUF559 domain-containing protein</fullName>
    </recommendedName>
</protein>
<comment type="caution">
    <text evidence="1">The sequence shown here is derived from an EMBL/GenBank/DDBJ whole genome shotgun (WGS) entry which is preliminary data.</text>
</comment>
<name>A0A5D4FWW2_9CORY</name>
<organism evidence="1 2">
    <name type="scientific">Corynebacterium urealyticum</name>
    <dbReference type="NCBI Taxonomy" id="43771"/>
    <lineage>
        <taxon>Bacteria</taxon>
        <taxon>Bacillati</taxon>
        <taxon>Actinomycetota</taxon>
        <taxon>Actinomycetes</taxon>
        <taxon>Mycobacteriales</taxon>
        <taxon>Corynebacteriaceae</taxon>
        <taxon>Corynebacterium</taxon>
    </lineage>
</organism>
<accession>A0A5D4FWW2</accession>
<reference evidence="1 2" key="1">
    <citation type="submission" date="2019-08" db="EMBL/GenBank/DDBJ databases">
        <title>Draft genome of C. urealyticum strain VH4248.</title>
        <authorList>
            <person name="Navas J."/>
        </authorList>
    </citation>
    <scope>NUCLEOTIDE SEQUENCE [LARGE SCALE GENOMIC DNA]</scope>
    <source>
        <strain evidence="1 2">VH4248</strain>
    </source>
</reference>
<dbReference type="EMBL" id="VSZI01000001">
    <property type="protein sequence ID" value="TYR20966.1"/>
    <property type="molecule type" value="Genomic_DNA"/>
</dbReference>
<proteinExistence type="predicted"/>
<evidence type="ECO:0000313" key="1">
    <source>
        <dbReference type="EMBL" id="TYR20966.1"/>
    </source>
</evidence>